<feature type="signal peptide" evidence="2">
    <location>
        <begin position="1"/>
        <end position="19"/>
    </location>
</feature>
<evidence type="ECO:0000256" key="2">
    <source>
        <dbReference type="SAM" id="SignalP"/>
    </source>
</evidence>
<reference evidence="4 5" key="1">
    <citation type="submission" date="2020-08" db="EMBL/GenBank/DDBJ databases">
        <title>Description of novel Flavobacterium F-408 isolate.</title>
        <authorList>
            <person name="Saticioglu I.B."/>
            <person name="Duman M."/>
            <person name="Altun S."/>
        </authorList>
    </citation>
    <scope>NUCLEOTIDE SEQUENCE [LARGE SCALE GENOMIC DNA]</scope>
    <source>
        <strain evidence="4 5">F-408</strain>
    </source>
</reference>
<dbReference type="PROSITE" id="PS50853">
    <property type="entry name" value="FN3"/>
    <property type="match status" value="1"/>
</dbReference>
<dbReference type="RefSeq" id="WP_166126732.1">
    <property type="nucleotide sequence ID" value="NZ_JAANOQ010000003.1"/>
</dbReference>
<evidence type="ECO:0000313" key="4">
    <source>
        <dbReference type="EMBL" id="MBC5834223.1"/>
    </source>
</evidence>
<sequence length="1302" mass="137579">MKKITLWLFALFTCWQMSAQTGTVVVGVDDGTPNASWEDPSPLQDNYKTQRIQILYTAAEMTGAGLVAGPITEIGWVATALNTSTLQENYKISMMSTASTVLTGTFVSGATVVYGPADFTPSATGNVMFTLTTPFVWDGTSNVIIELCAGLASGAWTSNVSCANSTTSDVKTVYYRNDSAVAPCTQATGTTTTTRPILVAVGNVASCLAPLNLVSANITAYTADVSWDASSSASAVGYQYVVSTSNIAPAGSGTPTSNLYASVSSLLPQTVYYLFVKTDCGGTFSGWNGPVSFTTACAPITTLPHLENFNTFLPNQCWSQGDGGDLTAGPATFGPNGWQVDGLGNVGTTGAFKYNVFVASANDWVISPQFTIPATGYELKFDAAAVQYGGTNAPTTPWESDDSIEVLVSSTGTTNWTLLHAYTDANQPGNTAISLAIDLDAYASQTVRFAYRAVEGTADGAADIDFSIDNFQVRLSPICPDQTGLVVSNITSSGADTSWDDMAAGGSIGYEYAVTTSATPPVSGTPTTALFYIASGLSSQTVYYLHVRSTCAGSTFGNWTSKMFTTACAPVTGFNENFDSVTTPILANCWSKIISGATVSTFASVGTVNFVSASAPNSVDMYNSSSAATDNIMLVSPMLTNLSAGTHRLKFNARNNSATQDLEIGVLTDPTDASTFTLVQAVDITTTFQSYTVNFDTFTGPGSVIAFRRLSTSTYTNVYVDDVVWELMPTCPDQTGLVVSNITSSGADTSWDTIAAGVEYAITTSATPPASGTPTTATFYIASGLTPQTVYYLHVRTDCGAGSFGVWVSIPFTTQCAPITTLPWVENFDAVTVPAFPSCWSEENGDWQTSNATTYNTPRSGANYLRDAYGATNEFMWTPAFNLVAGTSYDFSSWIQGDGDTTWTVDFYVNNAQNSTGATQLGPQYVVPGTGTIELQPYAQATRTFVPVTSGTYYFAYRVNEPTFGPWYVAIDDVELKLSPSTLPVCATNLVATPNACGNFSNNLTWNVEPAATGYYITIGTTSGGTDVANAVNVSSNSYSFSGTIGTTYFWKVVPYNAAGPATGCLEQSFITSATGCYCTSVPTSVDNSGITSAVVGATTNPISVVTYTNLTAVSEIVAPGANTNVQLTFSTGYDYDVNIWIDFNNDFDFDDAGELVKTGIACTTAQPNTVDASFIMPLTAPSGTHRMRIGTADTGQAVPNPCYSGSWGVTLDFTVDTTLGVNSFDKNSFVAYPNPVKDVLNLSYKTEISNVRVVNLLGQEVLNSKTNSNDVQVDMSTLTSGAYVVNITVEDTVHTIKVIKE</sequence>
<dbReference type="EMBL" id="JACRUN010000002">
    <property type="protein sequence ID" value="MBC5834223.1"/>
    <property type="molecule type" value="Genomic_DNA"/>
</dbReference>
<evidence type="ECO:0000256" key="1">
    <source>
        <dbReference type="ARBA" id="ARBA00022729"/>
    </source>
</evidence>
<dbReference type="SUPFAM" id="SSF49265">
    <property type="entry name" value="Fibronectin type III"/>
    <property type="match status" value="2"/>
</dbReference>
<dbReference type="NCBIfam" id="NF038128">
    <property type="entry name" value="choice_anch_J"/>
    <property type="match status" value="2"/>
</dbReference>
<evidence type="ECO:0000313" key="5">
    <source>
        <dbReference type="Proteomes" id="UP000605990"/>
    </source>
</evidence>
<dbReference type="NCBIfam" id="TIGR04183">
    <property type="entry name" value="Por_Secre_tail"/>
    <property type="match status" value="1"/>
</dbReference>
<protein>
    <submittedName>
        <fullName evidence="4">T9SS type A sorting domain-containing protein</fullName>
    </submittedName>
</protein>
<gene>
    <name evidence="4" type="ORF">H8R27_04920</name>
</gene>
<feature type="domain" description="Fibronectin type-III" evidence="3">
    <location>
        <begin position="209"/>
        <end position="298"/>
    </location>
</feature>
<dbReference type="SMART" id="SM00060">
    <property type="entry name" value="FN3"/>
    <property type="match status" value="3"/>
</dbReference>
<dbReference type="Pfam" id="PF20009">
    <property type="entry name" value="GEVED"/>
    <property type="match status" value="1"/>
</dbReference>
<dbReference type="InterPro" id="IPR026444">
    <property type="entry name" value="Secre_tail"/>
</dbReference>
<comment type="caution">
    <text evidence="4">The sequence shown here is derived from an EMBL/GenBank/DDBJ whole genome shotgun (WGS) entry which is preliminary data.</text>
</comment>
<proteinExistence type="predicted"/>
<feature type="chain" id="PRO_5045203217" evidence="2">
    <location>
        <begin position="20"/>
        <end position="1302"/>
    </location>
</feature>
<dbReference type="InterPro" id="IPR003961">
    <property type="entry name" value="FN3_dom"/>
</dbReference>
<keyword evidence="1 2" id="KW-0732">Signal</keyword>
<dbReference type="Gene3D" id="2.60.120.200">
    <property type="match status" value="2"/>
</dbReference>
<name>A0ABR7IWT3_9FLAO</name>
<dbReference type="Pfam" id="PF18962">
    <property type="entry name" value="Por_Secre_tail"/>
    <property type="match status" value="1"/>
</dbReference>
<dbReference type="InterPro" id="IPR036116">
    <property type="entry name" value="FN3_sf"/>
</dbReference>
<organism evidence="4 5">
    <name type="scientific">Flavobacterium bernardetii</name>
    <dbReference type="NCBI Taxonomy" id="2813823"/>
    <lineage>
        <taxon>Bacteria</taxon>
        <taxon>Pseudomonadati</taxon>
        <taxon>Bacteroidota</taxon>
        <taxon>Flavobacteriia</taxon>
        <taxon>Flavobacteriales</taxon>
        <taxon>Flavobacteriaceae</taxon>
        <taxon>Flavobacterium</taxon>
    </lineage>
</organism>
<keyword evidence="5" id="KW-1185">Reference proteome</keyword>
<dbReference type="Gene3D" id="2.60.40.10">
    <property type="entry name" value="Immunoglobulins"/>
    <property type="match status" value="4"/>
</dbReference>
<dbReference type="InterPro" id="IPR013783">
    <property type="entry name" value="Ig-like_fold"/>
</dbReference>
<accession>A0ABR7IWT3</accession>
<evidence type="ECO:0000259" key="3">
    <source>
        <dbReference type="PROSITE" id="PS50853"/>
    </source>
</evidence>
<dbReference type="Proteomes" id="UP000605990">
    <property type="component" value="Unassembled WGS sequence"/>
</dbReference>
<dbReference type="InterPro" id="IPR045474">
    <property type="entry name" value="GEVED"/>
</dbReference>